<proteinExistence type="predicted"/>
<organism evidence="1 2">
    <name type="scientific">Sphingobacterium siyangense</name>
    <dbReference type="NCBI Taxonomy" id="459529"/>
    <lineage>
        <taxon>Bacteria</taxon>
        <taxon>Pseudomonadati</taxon>
        <taxon>Bacteroidota</taxon>
        <taxon>Sphingobacteriia</taxon>
        <taxon>Sphingobacteriales</taxon>
        <taxon>Sphingobacteriaceae</taxon>
        <taxon>Sphingobacterium</taxon>
    </lineage>
</organism>
<dbReference type="Proteomes" id="UP000286402">
    <property type="component" value="Unassembled WGS sequence"/>
</dbReference>
<dbReference type="Gene3D" id="2.40.50.870">
    <property type="entry name" value="Protein of unknown function (DUF3299)"/>
    <property type="match status" value="1"/>
</dbReference>
<dbReference type="EMBL" id="MCAQ01000029">
    <property type="protein sequence ID" value="RKF30940.1"/>
    <property type="molecule type" value="Genomic_DNA"/>
</dbReference>
<dbReference type="AlphaFoldDB" id="A0A420FD95"/>
<gene>
    <name evidence="1" type="ORF">BCY89_18595</name>
</gene>
<protein>
    <recommendedName>
        <fullName evidence="3">DUF3299 domain-containing protein</fullName>
    </recommendedName>
</protein>
<name>A0A420FD95_9SPHI</name>
<evidence type="ECO:0008006" key="3">
    <source>
        <dbReference type="Google" id="ProtNLM"/>
    </source>
</evidence>
<accession>A0A420FD95</accession>
<comment type="caution">
    <text evidence="1">The sequence shown here is derived from an EMBL/GenBank/DDBJ whole genome shotgun (WGS) entry which is preliminary data.</text>
</comment>
<dbReference type="RefSeq" id="WP_120336365.1">
    <property type="nucleotide sequence ID" value="NZ_MCAQ01000029.1"/>
</dbReference>
<keyword evidence="2" id="KW-1185">Reference proteome</keyword>
<evidence type="ECO:0000313" key="2">
    <source>
        <dbReference type="Proteomes" id="UP000286402"/>
    </source>
</evidence>
<evidence type="ECO:0000313" key="1">
    <source>
        <dbReference type="EMBL" id="RKF30940.1"/>
    </source>
</evidence>
<reference evidence="1 2" key="1">
    <citation type="submission" date="2016-07" db="EMBL/GenBank/DDBJ databases">
        <title>Genome analysis of Sphingobacterium siyangense T12B17.</title>
        <authorList>
            <person name="Xu D."/>
            <person name="Su Y."/>
            <person name="Zheng S."/>
        </authorList>
    </citation>
    <scope>NUCLEOTIDE SEQUENCE [LARGE SCALE GENOMIC DNA]</scope>
    <source>
        <strain evidence="1 2">T12B17</strain>
    </source>
</reference>
<sequence>MFKQFILVFLFVVAGSKTNPVFSQGVTESQHLVDHKPLMNEVWKTFDTMLYKVNKVNGKTVYTPYFPSKLSKLDGTSVELQGYMVPLKAGLRHNRFLLSVLPVQQCMFCGQNGIPPMVEVTLSDNNKVWLKENPVIVKGYVKLNEKDRSRVEIFIRDAALLKQ</sequence>